<feature type="transmembrane region" description="Helical" evidence="9">
    <location>
        <begin position="45"/>
        <end position="71"/>
    </location>
</feature>
<feature type="transmembrane region" description="Helical" evidence="9">
    <location>
        <begin position="20"/>
        <end position="38"/>
    </location>
</feature>
<evidence type="ECO:0000256" key="9">
    <source>
        <dbReference type="SAM" id="Phobius"/>
    </source>
</evidence>
<keyword evidence="8" id="KW-0902">Two-component regulatory system</keyword>
<keyword evidence="12" id="KW-1185">Reference proteome</keyword>
<dbReference type="SMART" id="SM00387">
    <property type="entry name" value="HATPase_c"/>
    <property type="match status" value="1"/>
</dbReference>
<evidence type="ECO:0000256" key="1">
    <source>
        <dbReference type="ARBA" id="ARBA00000085"/>
    </source>
</evidence>
<evidence type="ECO:0000313" key="12">
    <source>
        <dbReference type="Proteomes" id="UP001597343"/>
    </source>
</evidence>
<dbReference type="PANTHER" id="PTHR24421">
    <property type="entry name" value="NITRATE/NITRITE SENSOR PROTEIN NARX-RELATED"/>
    <property type="match status" value="1"/>
</dbReference>
<evidence type="ECO:0000256" key="5">
    <source>
        <dbReference type="ARBA" id="ARBA00022741"/>
    </source>
</evidence>
<dbReference type="EC" id="2.7.13.3" evidence="2"/>
<feature type="transmembrane region" description="Helical" evidence="9">
    <location>
        <begin position="91"/>
        <end position="111"/>
    </location>
</feature>
<dbReference type="GO" id="GO:0016301">
    <property type="term" value="F:kinase activity"/>
    <property type="evidence" value="ECO:0007669"/>
    <property type="project" value="UniProtKB-KW"/>
</dbReference>
<feature type="transmembrane region" description="Helical" evidence="9">
    <location>
        <begin position="123"/>
        <end position="143"/>
    </location>
</feature>
<keyword evidence="4" id="KW-0808">Transferase</keyword>
<evidence type="ECO:0000256" key="3">
    <source>
        <dbReference type="ARBA" id="ARBA00022553"/>
    </source>
</evidence>
<comment type="catalytic activity">
    <reaction evidence="1">
        <text>ATP + protein L-histidine = ADP + protein N-phospho-L-histidine.</text>
        <dbReference type="EC" id="2.7.13.3"/>
    </reaction>
</comment>
<evidence type="ECO:0000256" key="6">
    <source>
        <dbReference type="ARBA" id="ARBA00022777"/>
    </source>
</evidence>
<evidence type="ECO:0000256" key="8">
    <source>
        <dbReference type="ARBA" id="ARBA00023012"/>
    </source>
</evidence>
<dbReference type="PROSITE" id="PS50109">
    <property type="entry name" value="HIS_KIN"/>
    <property type="match status" value="1"/>
</dbReference>
<evidence type="ECO:0000313" key="11">
    <source>
        <dbReference type="EMBL" id="MFD2169878.1"/>
    </source>
</evidence>
<dbReference type="InterPro" id="IPR003594">
    <property type="entry name" value="HATPase_dom"/>
</dbReference>
<comment type="caution">
    <text evidence="11">The sequence shown here is derived from an EMBL/GenBank/DDBJ whole genome shotgun (WGS) entry which is preliminary data.</text>
</comment>
<gene>
    <name evidence="11" type="ORF">ACFSOY_07715</name>
</gene>
<dbReference type="InterPro" id="IPR005467">
    <property type="entry name" value="His_kinase_dom"/>
</dbReference>
<feature type="domain" description="Histidine kinase" evidence="10">
    <location>
        <begin position="189"/>
        <end position="373"/>
    </location>
</feature>
<name>A0ABW4ZVV5_9BACL</name>
<reference evidence="12" key="1">
    <citation type="journal article" date="2019" name="Int. J. Syst. Evol. Microbiol.">
        <title>The Global Catalogue of Microorganisms (GCM) 10K type strain sequencing project: providing services to taxonomists for standard genome sequencing and annotation.</title>
        <authorList>
            <consortium name="The Broad Institute Genomics Platform"/>
            <consortium name="The Broad Institute Genome Sequencing Center for Infectious Disease"/>
            <person name="Wu L."/>
            <person name="Ma J."/>
        </authorList>
    </citation>
    <scope>NUCLEOTIDE SEQUENCE [LARGE SCALE GENOMIC DNA]</scope>
    <source>
        <strain evidence="12">CGMCC 1.13574</strain>
    </source>
</reference>
<dbReference type="CDD" id="cd16917">
    <property type="entry name" value="HATPase_UhpB-NarQ-NarX-like"/>
    <property type="match status" value="1"/>
</dbReference>
<dbReference type="InterPro" id="IPR036890">
    <property type="entry name" value="HATPase_C_sf"/>
</dbReference>
<keyword evidence="9" id="KW-0472">Membrane</keyword>
<evidence type="ECO:0000259" key="10">
    <source>
        <dbReference type="PROSITE" id="PS50109"/>
    </source>
</evidence>
<dbReference type="Pfam" id="PF02518">
    <property type="entry name" value="HATPase_c"/>
    <property type="match status" value="1"/>
</dbReference>
<dbReference type="Proteomes" id="UP001597343">
    <property type="component" value="Unassembled WGS sequence"/>
</dbReference>
<keyword evidence="9" id="KW-0812">Transmembrane</keyword>
<organism evidence="11 12">
    <name type="scientific">Tumebacillus lipolyticus</name>
    <dbReference type="NCBI Taxonomy" id="1280370"/>
    <lineage>
        <taxon>Bacteria</taxon>
        <taxon>Bacillati</taxon>
        <taxon>Bacillota</taxon>
        <taxon>Bacilli</taxon>
        <taxon>Bacillales</taxon>
        <taxon>Alicyclobacillaceae</taxon>
        <taxon>Tumebacillus</taxon>
    </lineage>
</organism>
<evidence type="ECO:0000256" key="4">
    <source>
        <dbReference type="ARBA" id="ARBA00022679"/>
    </source>
</evidence>
<keyword evidence="3" id="KW-0597">Phosphoprotein</keyword>
<dbReference type="RefSeq" id="WP_386045366.1">
    <property type="nucleotide sequence ID" value="NZ_JBHUIO010000005.1"/>
</dbReference>
<accession>A0ABW4ZVV5</accession>
<keyword evidence="5" id="KW-0547">Nucleotide-binding</keyword>
<dbReference type="EMBL" id="JBHUIO010000005">
    <property type="protein sequence ID" value="MFD2169878.1"/>
    <property type="molecule type" value="Genomic_DNA"/>
</dbReference>
<dbReference type="InterPro" id="IPR011712">
    <property type="entry name" value="Sig_transdc_His_kin_sub3_dim/P"/>
</dbReference>
<keyword evidence="9" id="KW-1133">Transmembrane helix</keyword>
<dbReference type="SUPFAM" id="SSF55874">
    <property type="entry name" value="ATPase domain of HSP90 chaperone/DNA topoisomerase II/histidine kinase"/>
    <property type="match status" value="1"/>
</dbReference>
<sequence length="383" mass="42702">MLLLFSGTYFFYGDGPTEWQQVYIIIAMCLFVINHFARCVSSNRYFLWCTALDFLLATGFGVAFLGLGYPYELFYGIIGVTLLIGTDNKRILYVAAGLLVLVWSAILWVEISLIGSVHFLNTAINFGFVIFSALVGSLIRYFMLSRQKVGELYERLEESHQALREYAKQVEVLTAISERNHIAREIHDTVGHSMTALLVQLQAARKLQARDLELSEQALMRCEELARSALQQVRLSVRALREEEAQPISLVESVRQLLADFAEMTGVKTELQAQGQFSAVPESLKPIIYRIVQESLTNAKRHGNASSAVVRINSSEQEVLIVIEDDGQGVAEVVPGFGLINLRERVMELGGTVLFITQSGSGFRTEVCFPLKEQSWKFGGGGA</sequence>
<dbReference type="Gene3D" id="1.20.5.1930">
    <property type="match status" value="1"/>
</dbReference>
<proteinExistence type="predicted"/>
<dbReference type="PANTHER" id="PTHR24421:SF10">
    <property type="entry name" value="NITRATE_NITRITE SENSOR PROTEIN NARQ"/>
    <property type="match status" value="1"/>
</dbReference>
<keyword evidence="7" id="KW-0067">ATP-binding</keyword>
<evidence type="ECO:0000256" key="7">
    <source>
        <dbReference type="ARBA" id="ARBA00022840"/>
    </source>
</evidence>
<evidence type="ECO:0000256" key="2">
    <source>
        <dbReference type="ARBA" id="ARBA00012438"/>
    </source>
</evidence>
<dbReference type="InterPro" id="IPR050482">
    <property type="entry name" value="Sensor_HK_TwoCompSys"/>
</dbReference>
<protein>
    <recommendedName>
        <fullName evidence="2">histidine kinase</fullName>
        <ecNumber evidence="2">2.7.13.3</ecNumber>
    </recommendedName>
</protein>
<keyword evidence="6 11" id="KW-0418">Kinase</keyword>
<dbReference type="Pfam" id="PF07730">
    <property type="entry name" value="HisKA_3"/>
    <property type="match status" value="1"/>
</dbReference>
<dbReference type="Gene3D" id="3.30.565.10">
    <property type="entry name" value="Histidine kinase-like ATPase, C-terminal domain"/>
    <property type="match status" value="1"/>
</dbReference>